<organism evidence="2 3">
    <name type="scientific">Leisingera caerulea</name>
    <name type="common">Phaeobacter caeruleus</name>
    <dbReference type="NCBI Taxonomy" id="506591"/>
    <lineage>
        <taxon>Bacteria</taxon>
        <taxon>Pseudomonadati</taxon>
        <taxon>Pseudomonadota</taxon>
        <taxon>Alphaproteobacteria</taxon>
        <taxon>Rhodobacterales</taxon>
        <taxon>Roseobacteraceae</taxon>
        <taxon>Leisingera</taxon>
    </lineage>
</organism>
<evidence type="ECO:0000313" key="3">
    <source>
        <dbReference type="Proteomes" id="UP001058713"/>
    </source>
</evidence>
<reference evidence="2" key="1">
    <citation type="submission" date="2021-08" db="EMBL/GenBank/DDBJ databases">
        <authorList>
            <person name="Nwanade C."/>
            <person name="Wang M."/>
            <person name="Masoudi A."/>
            <person name="Yu Z."/>
            <person name="Liu J."/>
        </authorList>
    </citation>
    <scope>NUCLEOTIDE SEQUENCE</scope>
    <source>
        <strain evidence="2">S122</strain>
        <plasmid evidence="2">unnamed1</plasmid>
    </source>
</reference>
<dbReference type="AlphaFoldDB" id="A0A9Q9HPX2"/>
<feature type="transmembrane region" description="Helical" evidence="1">
    <location>
        <begin position="49"/>
        <end position="71"/>
    </location>
</feature>
<name>A0A9Q9HPX2_LEICA</name>
<geneLocation type="plasmid" evidence="2 3">
    <name>unnamed1</name>
</geneLocation>
<evidence type="ECO:0000256" key="1">
    <source>
        <dbReference type="SAM" id="Phobius"/>
    </source>
</evidence>
<feature type="transmembrane region" description="Helical" evidence="1">
    <location>
        <begin position="20"/>
        <end position="37"/>
    </location>
</feature>
<keyword evidence="1" id="KW-1133">Transmembrane helix</keyword>
<proteinExistence type="predicted"/>
<feature type="transmembrane region" description="Helical" evidence="1">
    <location>
        <begin position="91"/>
        <end position="111"/>
    </location>
</feature>
<protein>
    <submittedName>
        <fullName evidence="2">Uncharacterized protein</fullName>
    </submittedName>
</protein>
<keyword evidence="1" id="KW-0472">Membrane</keyword>
<dbReference type="EMBL" id="CP081071">
    <property type="protein sequence ID" value="UWQ56037.1"/>
    <property type="molecule type" value="Genomic_DNA"/>
</dbReference>
<dbReference type="RefSeq" id="WP_259972815.1">
    <property type="nucleotide sequence ID" value="NZ_CP081071.1"/>
</dbReference>
<dbReference type="Proteomes" id="UP001058713">
    <property type="component" value="Plasmid unnamed1"/>
</dbReference>
<evidence type="ECO:0000313" key="2">
    <source>
        <dbReference type="EMBL" id="UWQ56037.1"/>
    </source>
</evidence>
<dbReference type="KEGG" id="lcae:K3721_18960"/>
<accession>A0A9Q9HPX2</accession>
<keyword evidence="2" id="KW-0614">Plasmid</keyword>
<sequence length="219" mass="23780">MFQDYWAVLDKARGAAPYIGYAWFFCGVAISCIAAALRNMRLGDFGLANMLAAPFAYICFDILRAGALAVAAGDFSVVIQEAPMVQNGYPFLLITVIAVGVLVGVNPLQIVRAGFSLPSRTLPGGGREHECKFKPVGGPGSMRCAGFATLGWPRFKNDLPIVRATDRLERCSCGAERWAPGFYLAPELEMDIDHTGWPLNHRGERLPANKAERVFEAPA</sequence>
<gene>
    <name evidence="2" type="ORF">K3721_18960</name>
</gene>
<keyword evidence="1" id="KW-0812">Transmembrane</keyword>